<protein>
    <submittedName>
        <fullName evidence="2">Helix-turn-helix transcriptional regulator</fullName>
    </submittedName>
</protein>
<dbReference type="PROSITE" id="PS50943">
    <property type="entry name" value="HTH_CROC1"/>
    <property type="match status" value="1"/>
</dbReference>
<accession>A0ABU7Z9Z9</accession>
<reference evidence="2" key="1">
    <citation type="journal article" date="2024" name="Antonie Van Leeuwenhoek">
        <title>Isoptericola haloaureus sp. nov., a dimorphic actinobacterium isolated from mangrove sediments of southeast India, implicating biosaline agricultural significance through nitrogen fixation and salt tolerance genes.</title>
        <authorList>
            <person name="Prathaban M."/>
            <person name="Prathiviraj R."/>
            <person name="Ravichandran M."/>
            <person name="Natarajan S.D."/>
            <person name="Sobanaa M."/>
            <person name="Hari Krishna Kumar S."/>
            <person name="Chandrasekar V."/>
            <person name="Selvin J."/>
        </authorList>
    </citation>
    <scope>NUCLEOTIDE SEQUENCE</scope>
    <source>
        <strain evidence="2">MP1014</strain>
    </source>
</reference>
<evidence type="ECO:0000313" key="3">
    <source>
        <dbReference type="Proteomes" id="UP001310387"/>
    </source>
</evidence>
<dbReference type="PANTHER" id="PTHR35010:SF2">
    <property type="entry name" value="BLL4672 PROTEIN"/>
    <property type="match status" value="1"/>
</dbReference>
<dbReference type="InterPro" id="IPR001387">
    <property type="entry name" value="Cro/C1-type_HTH"/>
</dbReference>
<dbReference type="InterPro" id="IPR041413">
    <property type="entry name" value="MLTR_LBD"/>
</dbReference>
<dbReference type="PANTHER" id="PTHR35010">
    <property type="entry name" value="BLL4672 PROTEIN-RELATED"/>
    <property type="match status" value="1"/>
</dbReference>
<comment type="caution">
    <text evidence="2">The sequence shown here is derived from an EMBL/GenBank/DDBJ whole genome shotgun (WGS) entry which is preliminary data.</text>
</comment>
<dbReference type="SMART" id="SM00530">
    <property type="entry name" value="HTH_XRE"/>
    <property type="match status" value="1"/>
</dbReference>
<sequence>MSRQTELGRSLHAWRDRTDPAAAGVPAVGVRRAPGLRREELARLAGLSVDYVVRLEQGRATSPSTRVLSALARALRLTTAERDHLYLLAGHQPPGPGHVSDQVPPGVRRLVDQLHAAPLSVYDAAWNLVLWNPLWAALLGEAVGGPGRERNLAWRHFVGLPSRVRRHPEQDDATAAALVSDLRAAMVRYPADGALRSMVDDLRRDRRRFAHLWDSGVVGVHASHTKAVHHPVVGLLELDYDVLAAPGSDLRLVACTAAPGSEAAERLDLLRVLGTQEMAPERT</sequence>
<dbReference type="Pfam" id="PF13560">
    <property type="entry name" value="HTH_31"/>
    <property type="match status" value="1"/>
</dbReference>
<dbReference type="SUPFAM" id="SSF47413">
    <property type="entry name" value="lambda repressor-like DNA-binding domains"/>
    <property type="match status" value="1"/>
</dbReference>
<reference evidence="2" key="2">
    <citation type="submission" date="2024-02" db="EMBL/GenBank/DDBJ databases">
        <authorList>
            <person name="Prathaban M."/>
            <person name="Mythili R."/>
            <person name="Sharmila Devi N."/>
            <person name="Sobanaa M."/>
            <person name="Prathiviraj R."/>
            <person name="Selvin J."/>
        </authorList>
    </citation>
    <scope>NUCLEOTIDE SEQUENCE</scope>
    <source>
        <strain evidence="2">MP1014</strain>
    </source>
</reference>
<name>A0ABU7Z9Z9_9MICO</name>
<dbReference type="Proteomes" id="UP001310387">
    <property type="component" value="Unassembled WGS sequence"/>
</dbReference>
<evidence type="ECO:0000313" key="2">
    <source>
        <dbReference type="EMBL" id="MEG3616248.1"/>
    </source>
</evidence>
<keyword evidence="3" id="KW-1185">Reference proteome</keyword>
<organism evidence="2 3">
    <name type="scientific">Isoptericola haloaureus</name>
    <dbReference type="NCBI Taxonomy" id="1542902"/>
    <lineage>
        <taxon>Bacteria</taxon>
        <taxon>Bacillati</taxon>
        <taxon>Actinomycetota</taxon>
        <taxon>Actinomycetes</taxon>
        <taxon>Micrococcales</taxon>
        <taxon>Promicromonosporaceae</taxon>
        <taxon>Isoptericola</taxon>
    </lineage>
</organism>
<evidence type="ECO:0000259" key="1">
    <source>
        <dbReference type="PROSITE" id="PS50943"/>
    </source>
</evidence>
<feature type="domain" description="HTH cro/C1-type" evidence="1">
    <location>
        <begin position="31"/>
        <end position="82"/>
    </location>
</feature>
<dbReference type="Gene3D" id="3.30.450.180">
    <property type="match status" value="1"/>
</dbReference>
<dbReference type="Pfam" id="PF17765">
    <property type="entry name" value="MLTR_LBD"/>
    <property type="match status" value="1"/>
</dbReference>
<dbReference type="InterPro" id="IPR010982">
    <property type="entry name" value="Lambda_DNA-bd_dom_sf"/>
</dbReference>
<dbReference type="RefSeq" id="WP_332902742.1">
    <property type="nucleotide sequence ID" value="NZ_JBAGLP010000118.1"/>
</dbReference>
<proteinExistence type="predicted"/>
<gene>
    <name evidence="2" type="ORF">V5O49_14045</name>
</gene>
<dbReference type="EMBL" id="JBAGLP010000118">
    <property type="protein sequence ID" value="MEG3616248.1"/>
    <property type="molecule type" value="Genomic_DNA"/>
</dbReference>
<dbReference type="Gene3D" id="1.10.260.40">
    <property type="entry name" value="lambda repressor-like DNA-binding domains"/>
    <property type="match status" value="1"/>
</dbReference>
<dbReference type="CDD" id="cd00093">
    <property type="entry name" value="HTH_XRE"/>
    <property type="match status" value="1"/>
</dbReference>